<evidence type="ECO:0000313" key="1">
    <source>
        <dbReference type="EMBL" id="CAB4281069.1"/>
    </source>
</evidence>
<reference evidence="2 3" key="2">
    <citation type="submission" date="2020-05" db="EMBL/GenBank/DDBJ databases">
        <authorList>
            <person name="Campoy J."/>
            <person name="Schneeberger K."/>
            <person name="Spophaly S."/>
        </authorList>
    </citation>
    <scope>NUCLEOTIDE SEQUENCE [LARGE SCALE GENOMIC DNA]</scope>
    <source>
        <strain evidence="2">PruArmRojPasFocal</strain>
    </source>
</reference>
<dbReference type="PANTHER" id="PTHR47957:SF3">
    <property type="entry name" value="ATP-DEPENDENT HELICASE HRQ1"/>
    <property type="match status" value="1"/>
</dbReference>
<keyword evidence="4" id="KW-1185">Reference proteome</keyword>
<dbReference type="Proteomes" id="UP000507222">
    <property type="component" value="Unassembled WGS sequence"/>
</dbReference>
<dbReference type="GO" id="GO:0006289">
    <property type="term" value="P:nucleotide-excision repair"/>
    <property type="evidence" value="ECO:0007669"/>
    <property type="project" value="TreeGrafter"/>
</dbReference>
<proteinExistence type="predicted"/>
<dbReference type="GO" id="GO:0043138">
    <property type="term" value="F:3'-5' DNA helicase activity"/>
    <property type="evidence" value="ECO:0007669"/>
    <property type="project" value="TreeGrafter"/>
</dbReference>
<dbReference type="EMBL" id="CAEKDK010000005">
    <property type="protein sequence ID" value="CAB4281069.1"/>
    <property type="molecule type" value="Genomic_DNA"/>
</dbReference>
<gene>
    <name evidence="1" type="ORF">CURHAP_LOCUS34052</name>
    <name evidence="2" type="ORF">ORAREDHAP_LOCUS33641</name>
</gene>
<reference evidence="4" key="1">
    <citation type="journal article" date="2020" name="Genome Biol.">
        <title>Gamete binning: chromosome-level and haplotype-resolved genome assembly enabled by high-throughput single-cell sequencing of gamete genomes.</title>
        <authorList>
            <person name="Campoy J.A."/>
            <person name="Sun H."/>
            <person name="Goel M."/>
            <person name="Jiao W.-B."/>
            <person name="Folz-Donahue K."/>
            <person name="Wang N."/>
            <person name="Rubio M."/>
            <person name="Liu C."/>
            <person name="Kukat C."/>
            <person name="Ruiz D."/>
            <person name="Huettel B."/>
            <person name="Schneeberger K."/>
        </authorList>
    </citation>
    <scope>NUCLEOTIDE SEQUENCE [LARGE SCALE GENOMIC DNA]</scope>
    <source>
        <strain evidence="4">cv. Rojo Pasion</strain>
    </source>
</reference>
<dbReference type="PANTHER" id="PTHR47957">
    <property type="entry name" value="ATP-DEPENDENT HELICASE HRQ1"/>
    <property type="match status" value="1"/>
</dbReference>
<organism evidence="2 4">
    <name type="scientific">Prunus armeniaca</name>
    <name type="common">Apricot</name>
    <name type="synonym">Armeniaca vulgaris</name>
    <dbReference type="NCBI Taxonomy" id="36596"/>
    <lineage>
        <taxon>Eukaryota</taxon>
        <taxon>Viridiplantae</taxon>
        <taxon>Streptophyta</taxon>
        <taxon>Embryophyta</taxon>
        <taxon>Tracheophyta</taxon>
        <taxon>Spermatophyta</taxon>
        <taxon>Magnoliopsida</taxon>
        <taxon>eudicotyledons</taxon>
        <taxon>Gunneridae</taxon>
        <taxon>Pentapetalae</taxon>
        <taxon>rosids</taxon>
        <taxon>fabids</taxon>
        <taxon>Rosales</taxon>
        <taxon>Rosaceae</taxon>
        <taxon>Amygdaloideae</taxon>
        <taxon>Amygdaleae</taxon>
        <taxon>Prunus</taxon>
    </lineage>
</organism>
<evidence type="ECO:0000313" key="4">
    <source>
        <dbReference type="Proteomes" id="UP000507245"/>
    </source>
</evidence>
<dbReference type="GO" id="GO:0036297">
    <property type="term" value="P:interstrand cross-link repair"/>
    <property type="evidence" value="ECO:0007669"/>
    <property type="project" value="TreeGrafter"/>
</dbReference>
<sequence length="78" mass="9139">MPSHSVSIRSIETERYKVIDQQKKEILEEIEESRAFFQVYEGAVYMNQGKTYLVTSLDLSRKIASCYVADLKYSCHRQ</sequence>
<dbReference type="AlphaFoldDB" id="A0A6J5XCR5"/>
<accession>A0A6J5XCR5</accession>
<dbReference type="GO" id="GO:0005634">
    <property type="term" value="C:nucleus"/>
    <property type="evidence" value="ECO:0007669"/>
    <property type="project" value="TreeGrafter"/>
</dbReference>
<protein>
    <submittedName>
        <fullName evidence="2">Uncharacterized protein</fullName>
    </submittedName>
</protein>
<name>A0A6J5XCR5_PRUAR</name>
<dbReference type="OrthoDB" id="835439at2759"/>
<dbReference type="EMBL" id="CAEKKB010000005">
    <property type="protein sequence ID" value="CAB4311479.1"/>
    <property type="molecule type" value="Genomic_DNA"/>
</dbReference>
<evidence type="ECO:0000313" key="2">
    <source>
        <dbReference type="EMBL" id="CAB4311479.1"/>
    </source>
</evidence>
<evidence type="ECO:0000313" key="3">
    <source>
        <dbReference type="Proteomes" id="UP000507222"/>
    </source>
</evidence>
<dbReference type="Proteomes" id="UP000507245">
    <property type="component" value="Unassembled WGS sequence"/>
</dbReference>